<dbReference type="GO" id="GO:0006888">
    <property type="term" value="P:endoplasmic reticulum to Golgi vesicle-mediated transport"/>
    <property type="evidence" value="ECO:0007669"/>
    <property type="project" value="TreeGrafter"/>
</dbReference>
<keyword evidence="6" id="KW-0256">Endoplasmic reticulum</keyword>
<dbReference type="Proteomes" id="UP000187406">
    <property type="component" value="Unassembled WGS sequence"/>
</dbReference>
<reference evidence="15" key="1">
    <citation type="submission" date="2016-04" db="EMBL/GenBank/DDBJ databases">
        <title>Cephalotus genome sequencing.</title>
        <authorList>
            <person name="Fukushima K."/>
            <person name="Hasebe M."/>
            <person name="Fang X."/>
        </authorList>
    </citation>
    <scope>NUCLEOTIDE SEQUENCE [LARGE SCALE GENOMIC DNA]</scope>
    <source>
        <strain evidence="15">cv. St1</strain>
    </source>
</reference>
<evidence type="ECO:0000256" key="2">
    <source>
        <dbReference type="ARBA" id="ARBA00022448"/>
    </source>
</evidence>
<evidence type="ECO:0000256" key="12">
    <source>
        <dbReference type="SAM" id="Phobius"/>
    </source>
</evidence>
<dbReference type="InterPro" id="IPR015943">
    <property type="entry name" value="WD40/YVTN_repeat-like_dom_sf"/>
</dbReference>
<comment type="caution">
    <text evidence="14">The sequence shown here is derived from an EMBL/GenBank/DDBJ whole genome shotgun (WGS) entry which is preliminary data.</text>
</comment>
<dbReference type="PANTHER" id="PTHR23284">
    <property type="entry name" value="PROLACTIN REGULATORY ELEMENT BINDING PROTEIN"/>
    <property type="match status" value="1"/>
</dbReference>
<protein>
    <submittedName>
        <fullName evidence="14">WD40 domain-containing protein</fullName>
    </submittedName>
</protein>
<dbReference type="PROSITE" id="PS50082">
    <property type="entry name" value="WD_REPEATS_2"/>
    <property type="match status" value="1"/>
</dbReference>
<dbReference type="Pfam" id="PF00400">
    <property type="entry name" value="WD40"/>
    <property type="match status" value="1"/>
</dbReference>
<dbReference type="GO" id="GO:0015031">
    <property type="term" value="P:protein transport"/>
    <property type="evidence" value="ECO:0007669"/>
    <property type="project" value="UniProtKB-KW"/>
</dbReference>
<evidence type="ECO:0000256" key="8">
    <source>
        <dbReference type="ARBA" id="ARBA00022927"/>
    </source>
</evidence>
<evidence type="ECO:0000256" key="9">
    <source>
        <dbReference type="ARBA" id="ARBA00022989"/>
    </source>
</evidence>
<keyword evidence="7" id="KW-0931">ER-Golgi transport</keyword>
<sequence>MATEGENVQKYGVPFYAAGWAPYSHIRSKLLISEDDNVASSAHTYLVLSGGGGEGRSGIPNALILSAFNSASNSLSPHPVVKLETGSQSPYRMVVHPGGDGLICAMPQSCRLFEWDVVESSQVHKFGLKASEKVLTELEDVGQMLALTFDSEGSLLAVGGDNGHLRVFRWPSMEIILNEANAHSSVKDLSFSPDGKYLVSLGNRGPGRVWEVASSKVVASLQIGNDEVFTSCRFSQINDESQVLYIAAIKGGRGSIVTWNTTSWKRMHSKQVVRDSICAFNVSSDGRLLAVGTAEGDVIIINSTNKRVQTNVRKAHLGIVTTLMFSDDSRALVSASMDSSARVTLIEEKKKNGGLSLRAIVVFVLLAIVVYYLMNGGYLK</sequence>
<keyword evidence="8" id="KW-0653">Protein transport</keyword>
<evidence type="ECO:0000256" key="7">
    <source>
        <dbReference type="ARBA" id="ARBA00022892"/>
    </source>
</evidence>
<gene>
    <name evidence="14" type="ORF">CFOL_v3_32010</name>
</gene>
<evidence type="ECO:0000259" key="13">
    <source>
        <dbReference type="Pfam" id="PF12894"/>
    </source>
</evidence>
<evidence type="ECO:0000256" key="11">
    <source>
        <dbReference type="PROSITE-ProRule" id="PRU00221"/>
    </source>
</evidence>
<dbReference type="Pfam" id="PF12894">
    <property type="entry name" value="ANAPC4_WD40"/>
    <property type="match status" value="1"/>
</dbReference>
<dbReference type="OrthoDB" id="2013972at2759"/>
<dbReference type="InterPro" id="IPR001680">
    <property type="entry name" value="WD40_rpt"/>
</dbReference>
<evidence type="ECO:0000256" key="4">
    <source>
        <dbReference type="ARBA" id="ARBA00022692"/>
    </source>
</evidence>
<keyword evidence="15" id="KW-1185">Reference proteome</keyword>
<dbReference type="EMBL" id="BDDD01004968">
    <property type="protein sequence ID" value="GAV88588.1"/>
    <property type="molecule type" value="Genomic_DNA"/>
</dbReference>
<dbReference type="GO" id="GO:0003400">
    <property type="term" value="P:regulation of COPII vesicle coating"/>
    <property type="evidence" value="ECO:0007669"/>
    <property type="project" value="TreeGrafter"/>
</dbReference>
<dbReference type="InterPro" id="IPR045260">
    <property type="entry name" value="Sec12-like"/>
</dbReference>
<dbReference type="SUPFAM" id="SSF50998">
    <property type="entry name" value="Quinoprotein alcohol dehydrogenase-like"/>
    <property type="match status" value="1"/>
</dbReference>
<dbReference type="FunCoup" id="A0A1Q3D8J4">
    <property type="interactions" value="3532"/>
</dbReference>
<feature type="transmembrane region" description="Helical" evidence="12">
    <location>
        <begin position="355"/>
        <end position="374"/>
    </location>
</feature>
<evidence type="ECO:0000313" key="15">
    <source>
        <dbReference type="Proteomes" id="UP000187406"/>
    </source>
</evidence>
<dbReference type="InterPro" id="IPR011047">
    <property type="entry name" value="Quinoprotein_ADH-like_sf"/>
</dbReference>
<dbReference type="PANTHER" id="PTHR23284:SF0">
    <property type="entry name" value="PROLACTIN REGULATORY ELEMENT-BINDING PROTEIN"/>
    <property type="match status" value="1"/>
</dbReference>
<dbReference type="AlphaFoldDB" id="A0A1Q3D8J4"/>
<keyword evidence="10 12" id="KW-0472">Membrane</keyword>
<feature type="repeat" description="WD" evidence="11">
    <location>
        <begin position="179"/>
        <end position="220"/>
    </location>
</feature>
<dbReference type="FunFam" id="2.130.10.10:FF:000612">
    <property type="entry name" value="SEC12-like protein 2"/>
    <property type="match status" value="1"/>
</dbReference>
<name>A0A1Q3D8J4_CEPFO</name>
<accession>A0A1Q3D8J4</accession>
<dbReference type="GO" id="GO:0005789">
    <property type="term" value="C:endoplasmic reticulum membrane"/>
    <property type="evidence" value="ECO:0007669"/>
    <property type="project" value="UniProtKB-SubCell"/>
</dbReference>
<dbReference type="STRING" id="3775.A0A1Q3D8J4"/>
<dbReference type="SMART" id="SM00320">
    <property type="entry name" value="WD40"/>
    <property type="match status" value="4"/>
</dbReference>
<organism evidence="14 15">
    <name type="scientific">Cephalotus follicularis</name>
    <name type="common">Albany pitcher plant</name>
    <dbReference type="NCBI Taxonomy" id="3775"/>
    <lineage>
        <taxon>Eukaryota</taxon>
        <taxon>Viridiplantae</taxon>
        <taxon>Streptophyta</taxon>
        <taxon>Embryophyta</taxon>
        <taxon>Tracheophyta</taxon>
        <taxon>Spermatophyta</taxon>
        <taxon>Magnoliopsida</taxon>
        <taxon>eudicotyledons</taxon>
        <taxon>Gunneridae</taxon>
        <taxon>Pentapetalae</taxon>
        <taxon>rosids</taxon>
        <taxon>fabids</taxon>
        <taxon>Oxalidales</taxon>
        <taxon>Cephalotaceae</taxon>
        <taxon>Cephalotus</taxon>
    </lineage>
</organism>
<proteinExistence type="predicted"/>
<dbReference type="GO" id="GO:0005085">
    <property type="term" value="F:guanyl-nucleotide exchange factor activity"/>
    <property type="evidence" value="ECO:0007669"/>
    <property type="project" value="InterPro"/>
</dbReference>
<keyword evidence="3 11" id="KW-0853">WD repeat</keyword>
<evidence type="ECO:0000256" key="1">
    <source>
        <dbReference type="ARBA" id="ARBA00004389"/>
    </source>
</evidence>
<dbReference type="Gene3D" id="2.130.10.10">
    <property type="entry name" value="YVTN repeat-like/Quinoprotein amine dehydrogenase"/>
    <property type="match status" value="1"/>
</dbReference>
<keyword evidence="4 12" id="KW-0812">Transmembrane</keyword>
<comment type="subcellular location">
    <subcellularLocation>
        <location evidence="1">Endoplasmic reticulum membrane</location>
        <topology evidence="1">Single-pass membrane protein</topology>
    </subcellularLocation>
</comment>
<keyword evidence="9 12" id="KW-1133">Transmembrane helix</keyword>
<keyword evidence="2" id="KW-0813">Transport</keyword>
<evidence type="ECO:0000256" key="10">
    <source>
        <dbReference type="ARBA" id="ARBA00023136"/>
    </source>
</evidence>
<evidence type="ECO:0000313" key="14">
    <source>
        <dbReference type="EMBL" id="GAV88588.1"/>
    </source>
</evidence>
<keyword evidence="5" id="KW-0677">Repeat</keyword>
<dbReference type="InParanoid" id="A0A1Q3D8J4"/>
<evidence type="ECO:0000256" key="5">
    <source>
        <dbReference type="ARBA" id="ARBA00022737"/>
    </source>
</evidence>
<evidence type="ECO:0000256" key="6">
    <source>
        <dbReference type="ARBA" id="ARBA00022824"/>
    </source>
</evidence>
<feature type="domain" description="Anaphase-promoting complex subunit 4-like WD40" evidence="13">
    <location>
        <begin position="152"/>
        <end position="228"/>
    </location>
</feature>
<evidence type="ECO:0000256" key="3">
    <source>
        <dbReference type="ARBA" id="ARBA00022574"/>
    </source>
</evidence>
<dbReference type="InterPro" id="IPR024977">
    <property type="entry name" value="Apc4-like_WD40_dom"/>
</dbReference>